<evidence type="ECO:0000313" key="7">
    <source>
        <dbReference type="EMBL" id="CAI5776645.1"/>
    </source>
</evidence>
<evidence type="ECO:0000313" key="8">
    <source>
        <dbReference type="Proteomes" id="UP001178461"/>
    </source>
</evidence>
<name>A0AA35KE97_9SAUR</name>
<protein>
    <submittedName>
        <fullName evidence="7">Oxidoreductase reductase-like isoform X1</fullName>
    </submittedName>
</protein>
<reference evidence="7" key="1">
    <citation type="submission" date="2022-12" db="EMBL/GenBank/DDBJ databases">
        <authorList>
            <person name="Alioto T."/>
            <person name="Alioto T."/>
            <person name="Gomez Garrido J."/>
        </authorList>
    </citation>
    <scope>NUCLEOTIDE SEQUENCE</scope>
</reference>
<feature type="active site" description="Proton donor" evidence="3">
    <location>
        <position position="71"/>
    </location>
</feature>
<dbReference type="CDD" id="cd19135">
    <property type="entry name" value="AKR_CeZK1290-like"/>
    <property type="match status" value="1"/>
</dbReference>
<comment type="similarity">
    <text evidence="1">Belongs to the aldo/keto reductase family.</text>
</comment>
<evidence type="ECO:0000259" key="6">
    <source>
        <dbReference type="Pfam" id="PF00248"/>
    </source>
</evidence>
<dbReference type="InterPro" id="IPR018170">
    <property type="entry name" value="Aldo/ket_reductase_CS"/>
</dbReference>
<dbReference type="PANTHER" id="PTHR43827:SF10">
    <property type="entry name" value="ZGC:110366"/>
    <property type="match status" value="1"/>
</dbReference>
<feature type="domain" description="NADP-dependent oxidoreductase" evidence="6">
    <location>
        <begin position="38"/>
        <end position="286"/>
    </location>
</feature>
<dbReference type="InterPro" id="IPR023210">
    <property type="entry name" value="NADP_OxRdtase_dom"/>
</dbReference>
<evidence type="ECO:0000256" key="1">
    <source>
        <dbReference type="ARBA" id="ARBA00007905"/>
    </source>
</evidence>
<dbReference type="Pfam" id="PF00248">
    <property type="entry name" value="Aldo_ket_red"/>
    <property type="match status" value="1"/>
</dbReference>
<dbReference type="AlphaFoldDB" id="A0AA35KE97"/>
<feature type="binding site" evidence="4">
    <location>
        <position position="129"/>
    </location>
    <ligand>
        <name>substrate</name>
    </ligand>
</feature>
<gene>
    <name evidence="7" type="ORF">PODLI_1B007964</name>
</gene>
<evidence type="ECO:0000256" key="3">
    <source>
        <dbReference type="PIRSR" id="PIRSR000097-1"/>
    </source>
</evidence>
<keyword evidence="2" id="KW-0560">Oxidoreductase</keyword>
<dbReference type="GO" id="GO:0016491">
    <property type="term" value="F:oxidoreductase activity"/>
    <property type="evidence" value="ECO:0007669"/>
    <property type="project" value="UniProtKB-KW"/>
</dbReference>
<dbReference type="PROSITE" id="PS00062">
    <property type="entry name" value="ALDOKETO_REDUCTASE_2"/>
    <property type="match status" value="1"/>
</dbReference>
<accession>A0AA35KE97</accession>
<evidence type="ECO:0000256" key="4">
    <source>
        <dbReference type="PIRSR" id="PIRSR000097-2"/>
    </source>
</evidence>
<proteinExistence type="inferred from homology"/>
<dbReference type="InterPro" id="IPR036812">
    <property type="entry name" value="NAD(P)_OxRdtase_dom_sf"/>
</dbReference>
<dbReference type="PANTHER" id="PTHR43827">
    <property type="entry name" value="2,5-DIKETO-D-GLUCONIC ACID REDUCTASE"/>
    <property type="match status" value="1"/>
</dbReference>
<evidence type="ECO:0000256" key="5">
    <source>
        <dbReference type="PIRSR" id="PIRSR000097-3"/>
    </source>
</evidence>
<feature type="site" description="Lowers pKa of active site Tyr" evidence="5">
    <location>
        <position position="96"/>
    </location>
</feature>
<keyword evidence="8" id="KW-1185">Reference proteome</keyword>
<dbReference type="InterPro" id="IPR020471">
    <property type="entry name" value="AKR"/>
</dbReference>
<dbReference type="PRINTS" id="PR00069">
    <property type="entry name" value="ALDKETRDTASE"/>
</dbReference>
<evidence type="ECO:0000256" key="2">
    <source>
        <dbReference type="ARBA" id="ARBA00023002"/>
    </source>
</evidence>
<organism evidence="7 8">
    <name type="scientific">Podarcis lilfordi</name>
    <name type="common">Lilford's wall lizard</name>
    <dbReference type="NCBI Taxonomy" id="74358"/>
    <lineage>
        <taxon>Eukaryota</taxon>
        <taxon>Metazoa</taxon>
        <taxon>Chordata</taxon>
        <taxon>Craniata</taxon>
        <taxon>Vertebrata</taxon>
        <taxon>Euteleostomi</taxon>
        <taxon>Lepidosauria</taxon>
        <taxon>Squamata</taxon>
        <taxon>Bifurcata</taxon>
        <taxon>Unidentata</taxon>
        <taxon>Episquamata</taxon>
        <taxon>Laterata</taxon>
        <taxon>Lacertibaenia</taxon>
        <taxon>Lacertidae</taxon>
        <taxon>Podarcis</taxon>
    </lineage>
</organism>
<dbReference type="EMBL" id="OX395131">
    <property type="protein sequence ID" value="CAI5776645.1"/>
    <property type="molecule type" value="Genomic_DNA"/>
</dbReference>
<dbReference type="Gene3D" id="3.20.20.100">
    <property type="entry name" value="NADP-dependent oxidoreductase domain"/>
    <property type="match status" value="1"/>
</dbReference>
<dbReference type="SUPFAM" id="SSF51430">
    <property type="entry name" value="NAD(P)-linked oxidoreductase"/>
    <property type="match status" value="1"/>
</dbReference>
<dbReference type="FunFam" id="3.20.20.100:FF:000015">
    <property type="entry name" value="Oxidoreductase, aldo/keto reductase family"/>
    <property type="match status" value="1"/>
</dbReference>
<dbReference type="Proteomes" id="UP001178461">
    <property type="component" value="Chromosome 6"/>
</dbReference>
<sequence length="302" mass="34517">MAPGPLRWERLAMSAWAAGKALAGPSARLANGLEIPMLGLGTSHYGGYSHDAVVYALQKCGIRHIDTAKRYGCESLLQEAIKESGVKREDLWITTKLWHTDYGYENAKQACLESCKRLGVEYLDLYLVHWPDTHIPGKSNREVRAETWRAMEELYEKGLCRSIGVSNFLIDHLEQLKEDCQVTPHVNQVEYHPFHRPQELVDYCQSRNIVFEGYCPLAKGEALSHPDVIQLAKKYGRTPAQICIRWSIQNGIVTIPKSTKPERVLENCQVFDFSLKKEDMEFLNSMNIDRKLIHLTYPLWKG</sequence>
<dbReference type="PIRSF" id="PIRSF000097">
    <property type="entry name" value="AKR"/>
    <property type="match status" value="1"/>
</dbReference>